<evidence type="ECO:0000256" key="2">
    <source>
        <dbReference type="ARBA" id="ARBA00010867"/>
    </source>
</evidence>
<dbReference type="EMBL" id="JEMT01020419">
    <property type="protein sequence ID" value="EXX65791.1"/>
    <property type="molecule type" value="Genomic_DNA"/>
</dbReference>
<proteinExistence type="inferred from homology"/>
<evidence type="ECO:0000256" key="6">
    <source>
        <dbReference type="ARBA" id="ARBA00022989"/>
    </source>
</evidence>
<gene>
    <name evidence="10" type="ORF">RirG_129860</name>
</gene>
<dbReference type="STRING" id="1432141.A0A015L0D7"/>
<dbReference type="AlphaFoldDB" id="A0A015L0D7"/>
<evidence type="ECO:0000256" key="1">
    <source>
        <dbReference type="ARBA" id="ARBA00004304"/>
    </source>
</evidence>
<comment type="subcellular location">
    <subcellularLocation>
        <location evidence="9">Mitochondrion inner membrane</location>
        <topology evidence="9">Single-pass membrane protein</topology>
    </subcellularLocation>
    <subcellularLocation>
        <location evidence="1">Mitochondrion membrane</location>
        <topology evidence="1">Single-pass membrane protein</topology>
    </subcellularLocation>
</comment>
<evidence type="ECO:0000256" key="5">
    <source>
        <dbReference type="ARBA" id="ARBA00022946"/>
    </source>
</evidence>
<dbReference type="GO" id="GO:0005744">
    <property type="term" value="C:TIM23 mitochondrial import inner membrane translocase complex"/>
    <property type="evidence" value="ECO:0007669"/>
    <property type="project" value="UniProtKB-UniRule"/>
</dbReference>
<keyword evidence="4 9" id="KW-0812">Transmembrane</keyword>
<name>A0A015L0D7_RHIIW</name>
<dbReference type="InterPro" id="IPR038552">
    <property type="entry name" value="Tim21_IMS_sf"/>
</dbReference>
<keyword evidence="9" id="KW-0999">Mitochondrion inner membrane</keyword>
<evidence type="ECO:0000256" key="9">
    <source>
        <dbReference type="RuleBase" id="RU367142"/>
    </source>
</evidence>
<dbReference type="OrthoDB" id="436405at2759"/>
<dbReference type="Gene3D" id="3.10.450.320">
    <property type="entry name" value="Mitochondrial import inner membrane translocase subunit Tim21"/>
    <property type="match status" value="1"/>
</dbReference>
<dbReference type="Proteomes" id="UP000022910">
    <property type="component" value="Unassembled WGS sequence"/>
</dbReference>
<evidence type="ECO:0000256" key="4">
    <source>
        <dbReference type="ARBA" id="ARBA00022692"/>
    </source>
</evidence>
<keyword evidence="5" id="KW-0809">Transit peptide</keyword>
<evidence type="ECO:0000256" key="8">
    <source>
        <dbReference type="ARBA" id="ARBA00023136"/>
    </source>
</evidence>
<comment type="subunit">
    <text evidence="9">Component of the TIM23 complex.</text>
</comment>
<dbReference type="InterPro" id="IPR013261">
    <property type="entry name" value="Tim21"/>
</dbReference>
<evidence type="ECO:0000256" key="3">
    <source>
        <dbReference type="ARBA" id="ARBA00020726"/>
    </source>
</evidence>
<keyword evidence="7 9" id="KW-0496">Mitochondrion</keyword>
<evidence type="ECO:0000313" key="10">
    <source>
        <dbReference type="EMBL" id="EXX65791.1"/>
    </source>
</evidence>
<comment type="similarity">
    <text evidence="2 9">Belongs to the TIM21 family.</text>
</comment>
<feature type="transmembrane region" description="Helical" evidence="9">
    <location>
        <begin position="97"/>
        <end position="119"/>
    </location>
</feature>
<keyword evidence="9" id="KW-0811">Translocation</keyword>
<comment type="function">
    <text evidence="9">Essential component of the TIM23 complex, a complex that mediates the translocation of transit peptide-containing proteins across the mitochondrial inner membrane.</text>
</comment>
<keyword evidence="9" id="KW-0813">Transport</keyword>
<evidence type="ECO:0000256" key="7">
    <source>
        <dbReference type="ARBA" id="ARBA00023128"/>
    </source>
</evidence>
<comment type="caution">
    <text evidence="10">The sequence shown here is derived from an EMBL/GenBank/DDBJ whole genome shotgun (WGS) entry which is preliminary data.</text>
</comment>
<sequence length="251" mass="28654">MMNFNILRVQFTHSMRTFGIRCLPSFQNKPVLITTHHFIKANTRSITRLSNNNAHKILFRRQYNTSERSRKSIVGRGKTEERSSLTIGQKVVGAAKVSANISIIVLGIGVFGVIIYFVLKELFSPSGSTKVFNEALEKIRSNPECQKILGTPIKGHGGSSSSGRRRHRLVRFQEVINTDGTQHKLMRIYLEGSLIRGTALLDMTKNNKGIWVTKYLVVSIPEYNKRIFIEYNDDINKENKDDEKNDKENRI</sequence>
<evidence type="ECO:0000313" key="11">
    <source>
        <dbReference type="Proteomes" id="UP000022910"/>
    </source>
</evidence>
<dbReference type="PANTHER" id="PTHR13032:SF6">
    <property type="entry name" value="MITOCHONDRIAL IMPORT INNER MEMBRANE TRANSLOCASE SUBUNIT TIM21"/>
    <property type="match status" value="1"/>
</dbReference>
<dbReference type="Pfam" id="PF08294">
    <property type="entry name" value="TIM21"/>
    <property type="match status" value="1"/>
</dbReference>
<organism evidence="10 11">
    <name type="scientific">Rhizophagus irregularis (strain DAOM 197198w)</name>
    <name type="common">Glomus intraradices</name>
    <dbReference type="NCBI Taxonomy" id="1432141"/>
    <lineage>
        <taxon>Eukaryota</taxon>
        <taxon>Fungi</taxon>
        <taxon>Fungi incertae sedis</taxon>
        <taxon>Mucoromycota</taxon>
        <taxon>Glomeromycotina</taxon>
        <taxon>Glomeromycetes</taxon>
        <taxon>Glomerales</taxon>
        <taxon>Glomeraceae</taxon>
        <taxon>Rhizophagus</taxon>
    </lineage>
</organism>
<accession>A0A015L0D7</accession>
<dbReference type="OMA" id="HVESKQK"/>
<keyword evidence="9" id="KW-0653">Protein transport</keyword>
<dbReference type="GO" id="GO:0030150">
    <property type="term" value="P:protein import into mitochondrial matrix"/>
    <property type="evidence" value="ECO:0007669"/>
    <property type="project" value="UniProtKB-UniRule"/>
</dbReference>
<keyword evidence="8 9" id="KW-0472">Membrane</keyword>
<protein>
    <recommendedName>
        <fullName evidence="3 9">Mitochondrial import inner membrane translocase subunit Tim21</fullName>
    </recommendedName>
</protein>
<keyword evidence="6 9" id="KW-1133">Transmembrane helix</keyword>
<reference evidence="10 11" key="1">
    <citation type="submission" date="2014-02" db="EMBL/GenBank/DDBJ databases">
        <title>Single nucleus genome sequencing reveals high similarity among nuclei of an endomycorrhizal fungus.</title>
        <authorList>
            <person name="Lin K."/>
            <person name="Geurts R."/>
            <person name="Zhang Z."/>
            <person name="Limpens E."/>
            <person name="Saunders D.G."/>
            <person name="Mu D."/>
            <person name="Pang E."/>
            <person name="Cao H."/>
            <person name="Cha H."/>
            <person name="Lin T."/>
            <person name="Zhou Q."/>
            <person name="Shang Y."/>
            <person name="Li Y."/>
            <person name="Ivanov S."/>
            <person name="Sharma T."/>
            <person name="Velzen R.V."/>
            <person name="Ruijter N.D."/>
            <person name="Aanen D.K."/>
            <person name="Win J."/>
            <person name="Kamoun S."/>
            <person name="Bisseling T."/>
            <person name="Huang S."/>
        </authorList>
    </citation>
    <scope>NUCLEOTIDE SEQUENCE [LARGE SCALE GENOMIC DNA]</scope>
    <source>
        <strain evidence="11">DAOM197198w</strain>
    </source>
</reference>
<dbReference type="PANTHER" id="PTHR13032">
    <property type="entry name" value="MITOCHONDRIAL IMPORT INNER MEMBRANE TRANSLOCASE SUBUNIT TIM21"/>
    <property type="match status" value="1"/>
</dbReference>
<keyword evidence="11" id="KW-1185">Reference proteome</keyword>